<comment type="caution">
    <text evidence="5">The sequence shown here is derived from an EMBL/GenBank/DDBJ whole genome shotgun (WGS) entry which is preliminary data.</text>
</comment>
<dbReference type="OrthoDB" id="299997at2759"/>
<feature type="domain" description="VWFA" evidence="4">
    <location>
        <begin position="609"/>
        <end position="782"/>
    </location>
</feature>
<dbReference type="RefSeq" id="XP_040680510.1">
    <property type="nucleotide sequence ID" value="XM_040821096.1"/>
</dbReference>
<dbReference type="EMBL" id="AZHE01000004">
    <property type="protein sequence ID" value="KHN99444.1"/>
    <property type="molecule type" value="Genomic_DNA"/>
</dbReference>
<sequence length="1146" mass="125106">MFSRIRNQRNSKQSPGFHHHTRGDLETASPLCDLDPIGSSSLPSASQPRFDADSAPFAGEDFLPQQGAEYPSYQTATRGSRANRKGSLGSATSALPRRVGAIDNNVMASTADRSRLRRERTFVGSECAVCEEPLEHTLQGERILQFSCSHVSHEACFYEYIRELEGQYCPTCEAPLHLDTSRGGNVVDINKISNLVRTAGGDMPSTSTPNPAWDSQTVRPPSVDSYQRKSHSQPPSSLGRESGTRGSNRDTREPAMDDRYSSSRHARSDSEATGVASSGGYPETTQSTPWRHDYDVQAMETTPGSPRTISRNPIPPPIVTVRSEFPTISRSRQQQTLTCLVTVEAADNKWKPDPEDISSSPHQALQAGSKIDEIVTQAVTPTPSAPRFIPYEHPEVLEEMTENLRSRVENWHGLDFSRFGQLRLYGTLRVGKDKISWQELECYLFAEMLICVKEKKLPAQAVALWDDGAAPRKATRCTLKGSILIKKHLDEVSETGTIDENVLTLSLSVAELPQFHLRFDNRNQLKLWNQALLDLHVVGNSPVRSPDFDRGEMSETDEEAEWQRSRPQRVSSTTSSWGPKSVTTAPTEYTNFAVKTSSHPRSLIHVPIDVVVVVPISSSMQGVKINLVRDALKFMVNALAERDRMGLVTFGSGGGGVPIVGMTTKAWPGWTNILSSIKPVGQKSHRADVVEGANVAMDLLMQRKHNNPIATIMLISDASTADADSVDFVVSRAEAAKITIHSFGLGMTHKPDTMIELSTKTKASYTYVKDWMMLRECLAGCLGSMQSLSHQNVKLKLKLPEGSPAKFHKISGALQMTKRASGRDAEASLGDLRFGDKRDILVQLVITSDSTSQEQLPQDPWDNIISGLEALGGSVENDAERTSSVEEVPLVQADLSWGDILREGTLQHMPRPSLLAITMLPPSASQKKAWHNSPPIPPHPSIVQRRMELLTSDMLTRALTLVSRGQHDRAHTLLSETRSILKGLGKGGLPPVPPPGNNNKSASPTRHPGSDSPPKPAGTPDRKRSPSPPSATSSGANGYPAAQLARSRSTDGIGLGSGIDAGTVAALDAELESSLEWINHPAVFGRDSRKAVLQAIGVISSQRAFTFRTPIETLWSGRVSGIKRLADKSREWREEGGGEGGIMEEA</sequence>
<dbReference type="InterPro" id="IPR001841">
    <property type="entry name" value="Znf_RING"/>
</dbReference>
<dbReference type="Proteomes" id="UP000030816">
    <property type="component" value="Unassembled WGS sequence"/>
</dbReference>
<feature type="region of interest" description="Disordered" evidence="2">
    <location>
        <begin position="1"/>
        <end position="94"/>
    </location>
</feature>
<dbReference type="Gene3D" id="3.30.40.10">
    <property type="entry name" value="Zinc/RING finger domain, C3HC4 (zinc finger)"/>
    <property type="match status" value="1"/>
</dbReference>
<protein>
    <submittedName>
        <fullName evidence="5">von Willebrand and RING finger domain containing protein</fullName>
    </submittedName>
</protein>
<dbReference type="Pfam" id="PF00092">
    <property type="entry name" value="VWA"/>
    <property type="match status" value="1"/>
</dbReference>
<keyword evidence="1" id="KW-0863">Zinc-finger</keyword>
<dbReference type="FunFam" id="3.40.50.410:FF:000014">
    <property type="entry name" value="von Willebrand and RING finger domain protein"/>
    <property type="match status" value="1"/>
</dbReference>
<evidence type="ECO:0000313" key="6">
    <source>
        <dbReference type="Proteomes" id="UP000030816"/>
    </source>
</evidence>
<feature type="domain" description="RING-type" evidence="3">
    <location>
        <begin position="127"/>
        <end position="173"/>
    </location>
</feature>
<dbReference type="STRING" id="1081103.A0A0B2X0R1"/>
<feature type="region of interest" description="Disordered" evidence="2">
    <location>
        <begin position="197"/>
        <end position="292"/>
    </location>
</feature>
<dbReference type="InterPro" id="IPR013083">
    <property type="entry name" value="Znf_RING/FYVE/PHD"/>
</dbReference>
<feature type="compositionally biased region" description="Polar residues" evidence="2">
    <location>
        <begin position="204"/>
        <end position="219"/>
    </location>
</feature>
<dbReference type="SUPFAM" id="SSF50729">
    <property type="entry name" value="PH domain-like"/>
    <property type="match status" value="1"/>
</dbReference>
<dbReference type="PANTHER" id="PTHR10579:SF43">
    <property type="entry name" value="ZINC FINGER (C3HC4-TYPE RING FINGER) FAMILY PROTEIN"/>
    <property type="match status" value="1"/>
</dbReference>
<dbReference type="AlphaFoldDB" id="A0A0B2X0R1"/>
<dbReference type="InterPro" id="IPR051266">
    <property type="entry name" value="CLCR"/>
</dbReference>
<dbReference type="SUPFAM" id="SSF53300">
    <property type="entry name" value="vWA-like"/>
    <property type="match status" value="1"/>
</dbReference>
<organism evidence="5 6">
    <name type="scientific">Metarhizium album (strain ARSEF 1941)</name>
    <dbReference type="NCBI Taxonomy" id="1081103"/>
    <lineage>
        <taxon>Eukaryota</taxon>
        <taxon>Fungi</taxon>
        <taxon>Dikarya</taxon>
        <taxon>Ascomycota</taxon>
        <taxon>Pezizomycotina</taxon>
        <taxon>Sordariomycetes</taxon>
        <taxon>Hypocreomycetidae</taxon>
        <taxon>Hypocreales</taxon>
        <taxon>Clavicipitaceae</taxon>
        <taxon>Metarhizium</taxon>
    </lineage>
</organism>
<feature type="region of interest" description="Disordered" evidence="2">
    <location>
        <begin position="544"/>
        <end position="582"/>
    </location>
</feature>
<feature type="compositionally biased region" description="Basic and acidic residues" evidence="2">
    <location>
        <begin position="247"/>
        <end position="270"/>
    </location>
</feature>
<evidence type="ECO:0000313" key="5">
    <source>
        <dbReference type="EMBL" id="KHN99444.1"/>
    </source>
</evidence>
<feature type="compositionally biased region" description="Polar residues" evidence="2">
    <location>
        <begin position="38"/>
        <end position="47"/>
    </location>
</feature>
<evidence type="ECO:0000256" key="2">
    <source>
        <dbReference type="SAM" id="MobiDB-lite"/>
    </source>
</evidence>
<keyword evidence="1" id="KW-0862">Zinc</keyword>
<dbReference type="SUPFAM" id="SSF57850">
    <property type="entry name" value="RING/U-box"/>
    <property type="match status" value="1"/>
</dbReference>
<gene>
    <name evidence="5" type="ORF">MAM_02297</name>
</gene>
<proteinExistence type="predicted"/>
<accession>A0A0B2X0R1</accession>
<keyword evidence="1" id="KW-0479">Metal-binding</keyword>
<feature type="compositionally biased region" description="Polar residues" evidence="2">
    <location>
        <begin position="568"/>
        <end position="582"/>
    </location>
</feature>
<dbReference type="PROSITE" id="PS50234">
    <property type="entry name" value="VWFA"/>
    <property type="match status" value="1"/>
</dbReference>
<feature type="region of interest" description="Disordered" evidence="2">
    <location>
        <begin position="982"/>
        <end position="1045"/>
    </location>
</feature>
<dbReference type="GO" id="GO:0008270">
    <property type="term" value="F:zinc ion binding"/>
    <property type="evidence" value="ECO:0007669"/>
    <property type="project" value="UniProtKB-KW"/>
</dbReference>
<dbReference type="HOGENOM" id="CLU_006368_0_0_1"/>
<dbReference type="PROSITE" id="PS50089">
    <property type="entry name" value="ZF_RING_2"/>
    <property type="match status" value="1"/>
</dbReference>
<dbReference type="Pfam" id="PF15411">
    <property type="entry name" value="PH_10"/>
    <property type="match status" value="1"/>
</dbReference>
<dbReference type="InterPro" id="IPR011993">
    <property type="entry name" value="PH-like_dom_sf"/>
</dbReference>
<name>A0A0B2X0R1_METAS</name>
<dbReference type="GeneID" id="63736752"/>
<dbReference type="InterPro" id="IPR036465">
    <property type="entry name" value="vWFA_dom_sf"/>
</dbReference>
<evidence type="ECO:0000259" key="4">
    <source>
        <dbReference type="PROSITE" id="PS50234"/>
    </source>
</evidence>
<dbReference type="Gene3D" id="2.30.29.30">
    <property type="entry name" value="Pleckstrin-homology domain (PH domain)/Phosphotyrosine-binding domain (PTB)"/>
    <property type="match status" value="1"/>
</dbReference>
<keyword evidence="6" id="KW-1185">Reference proteome</keyword>
<dbReference type="PANTHER" id="PTHR10579">
    <property type="entry name" value="CALCIUM-ACTIVATED CHLORIDE CHANNEL REGULATOR"/>
    <property type="match status" value="1"/>
</dbReference>
<evidence type="ECO:0000256" key="1">
    <source>
        <dbReference type="PROSITE-ProRule" id="PRU00175"/>
    </source>
</evidence>
<dbReference type="Gene3D" id="3.40.50.410">
    <property type="entry name" value="von Willebrand factor, type A domain"/>
    <property type="match status" value="1"/>
</dbReference>
<evidence type="ECO:0000259" key="3">
    <source>
        <dbReference type="PROSITE" id="PS50089"/>
    </source>
</evidence>
<reference evidence="5 6" key="1">
    <citation type="journal article" date="2014" name="Proc. Natl. Acad. Sci. U.S.A.">
        <title>Trajectory and genomic determinants of fungal-pathogen speciation and host adaptation.</title>
        <authorList>
            <person name="Hu X."/>
            <person name="Xiao G."/>
            <person name="Zheng P."/>
            <person name="Shang Y."/>
            <person name="Su Y."/>
            <person name="Zhang X."/>
            <person name="Liu X."/>
            <person name="Zhan S."/>
            <person name="St Leger R.J."/>
            <person name="Wang C."/>
        </authorList>
    </citation>
    <scope>NUCLEOTIDE SEQUENCE [LARGE SCALE GENOMIC DNA]</scope>
    <source>
        <strain evidence="5 6">ARSEF 1941</strain>
    </source>
</reference>
<dbReference type="SMART" id="SM00327">
    <property type="entry name" value="VWA"/>
    <property type="match status" value="1"/>
</dbReference>
<dbReference type="InterPro" id="IPR002035">
    <property type="entry name" value="VWF_A"/>
</dbReference>